<evidence type="ECO:0000313" key="2">
    <source>
        <dbReference type="EMBL" id="OGC48097.1"/>
    </source>
</evidence>
<gene>
    <name evidence="2" type="ORF">A3A69_01575</name>
</gene>
<feature type="transmembrane region" description="Helical" evidence="1">
    <location>
        <begin position="85"/>
        <end position="104"/>
    </location>
</feature>
<dbReference type="Proteomes" id="UP000177458">
    <property type="component" value="Unassembled WGS sequence"/>
</dbReference>
<evidence type="ECO:0008006" key="4">
    <source>
        <dbReference type="Google" id="ProtNLM"/>
    </source>
</evidence>
<dbReference type="AlphaFoldDB" id="A0A1F4UT08"/>
<organism evidence="2 3">
    <name type="scientific">candidate division WWE3 bacterium RIFCSPLOWO2_01_FULL_37_15</name>
    <dbReference type="NCBI Taxonomy" id="1802622"/>
    <lineage>
        <taxon>Bacteria</taxon>
        <taxon>Katanobacteria</taxon>
    </lineage>
</organism>
<evidence type="ECO:0000256" key="1">
    <source>
        <dbReference type="SAM" id="Phobius"/>
    </source>
</evidence>
<proteinExistence type="predicted"/>
<feature type="transmembrane region" description="Helical" evidence="1">
    <location>
        <begin position="348"/>
        <end position="369"/>
    </location>
</feature>
<evidence type="ECO:0000313" key="3">
    <source>
        <dbReference type="Proteomes" id="UP000177458"/>
    </source>
</evidence>
<sequence>MRNLLTKNFRMEYLILLIVGMMMLYTFPSDPDFGWHYKYGEYIVNKRELLTDNIFSYTYPDYKWSNSYWISQIIIYSFFKLTGPILLSLITGFIISLLIAYMLLKINGATSLFGKTISSLIIFVALSSFQVTIRPLFFSTIFLFLLLYILMKKEKYVILLPLLFPLWVNMHADFTMALMILGLYFASKSYTELKNKSLKKLELAKRALIYFSCLAATLLNPNGINLWTTLIKDTAHFKDYIGVSEMLPLNLSVANTTIINMIFMSSSLILASALLSNKLYKLNNPAREDKKFEYWYIILVIIFFIWSIRSIYFFRILVILGIFAVDYLWGNLALLLVHKLNKPLVDTVAKYIGGMFFPVLLIFSMELFFKSLDTTLSADKFCKKTKYPCGAITYLKQNKLKGNMFNHYNFGGFLIWQLPDYKTFIDGRMPSWRDKDGYLFKEYNDIISNPSENYDKFSNLVDKYDVGFVLDYKGSKLYKFLTGEKGWKEIYSDEISAVLARDY</sequence>
<reference evidence="2 3" key="1">
    <citation type="journal article" date="2016" name="Nat. Commun.">
        <title>Thousands of microbial genomes shed light on interconnected biogeochemical processes in an aquifer system.</title>
        <authorList>
            <person name="Anantharaman K."/>
            <person name="Brown C.T."/>
            <person name="Hug L.A."/>
            <person name="Sharon I."/>
            <person name="Castelle C.J."/>
            <person name="Probst A.J."/>
            <person name="Thomas B.C."/>
            <person name="Singh A."/>
            <person name="Wilkins M.J."/>
            <person name="Karaoz U."/>
            <person name="Brodie E.L."/>
            <person name="Williams K.H."/>
            <person name="Hubbard S.S."/>
            <person name="Banfield J.F."/>
        </authorList>
    </citation>
    <scope>NUCLEOTIDE SEQUENCE [LARGE SCALE GENOMIC DNA]</scope>
</reference>
<keyword evidence="1" id="KW-0812">Transmembrane</keyword>
<feature type="transmembrane region" description="Helical" evidence="1">
    <location>
        <begin position="120"/>
        <end position="150"/>
    </location>
</feature>
<feature type="transmembrane region" description="Helical" evidence="1">
    <location>
        <begin position="12"/>
        <end position="28"/>
    </location>
</feature>
<feature type="transmembrane region" description="Helical" evidence="1">
    <location>
        <begin position="292"/>
        <end position="308"/>
    </location>
</feature>
<keyword evidence="1" id="KW-1133">Transmembrane helix</keyword>
<keyword evidence="1" id="KW-0472">Membrane</keyword>
<feature type="transmembrane region" description="Helical" evidence="1">
    <location>
        <begin position="314"/>
        <end position="336"/>
    </location>
</feature>
<protein>
    <recommendedName>
        <fullName evidence="4">Glycosyltransferase RgtA/B/C/D-like domain-containing protein</fullName>
    </recommendedName>
</protein>
<name>A0A1F4UT08_UNCKA</name>
<comment type="caution">
    <text evidence="2">The sequence shown here is derived from an EMBL/GenBank/DDBJ whole genome shotgun (WGS) entry which is preliminary data.</text>
</comment>
<feature type="transmembrane region" description="Helical" evidence="1">
    <location>
        <begin position="247"/>
        <end position="271"/>
    </location>
</feature>
<feature type="transmembrane region" description="Helical" evidence="1">
    <location>
        <begin position="207"/>
        <end position="227"/>
    </location>
</feature>
<dbReference type="EMBL" id="MEVF01000049">
    <property type="protein sequence ID" value="OGC48097.1"/>
    <property type="molecule type" value="Genomic_DNA"/>
</dbReference>
<accession>A0A1F4UT08</accession>
<feature type="transmembrane region" description="Helical" evidence="1">
    <location>
        <begin position="162"/>
        <end position="186"/>
    </location>
</feature>